<protein>
    <recommendedName>
        <fullName evidence="5">DUF2750 domain-containing protein</fullName>
    </recommendedName>
</protein>
<proteinExistence type="predicted"/>
<dbReference type="PATRIC" id="fig|80854.5.peg.1965"/>
<dbReference type="InterPro" id="IPR021284">
    <property type="entry name" value="DUF2750"/>
</dbReference>
<evidence type="ECO:0000313" key="4">
    <source>
        <dbReference type="Proteomes" id="UP000183794"/>
    </source>
</evidence>
<reference evidence="1 4" key="2">
    <citation type="submission" date="2016-11" db="EMBL/GenBank/DDBJ databases">
        <authorList>
            <person name="Jaros S."/>
            <person name="Januszkiewicz K."/>
            <person name="Wedrychowicz H."/>
        </authorList>
    </citation>
    <scope>NUCLEOTIDE SEQUENCE [LARGE SCALE GENOMIC DNA]</scope>
    <source>
        <strain evidence="1">NVI 5450</strain>
    </source>
</reference>
<dbReference type="OrthoDB" id="5916942at2"/>
<dbReference type="EMBL" id="FPLJ01000106">
    <property type="protein sequence ID" value="SGZ01148.1"/>
    <property type="molecule type" value="Genomic_DNA"/>
</dbReference>
<dbReference type="HOGENOM" id="CLU_126055_0_1_6"/>
<gene>
    <name evidence="2" type="ORF">MT2528_4174</name>
    <name evidence="1" type="ORF">NVI5450_1391</name>
</gene>
<keyword evidence="3" id="KW-1185">Reference proteome</keyword>
<sequence>MKETNPILTKFFADAKPSQQVWGLQDKSGEDWVVCDSVNFENTDAMPLWSTQALAQEHCCDEWKAFKPTAISVSDLLEFWIEDLNEDNVIVGLNWVSEGECAELELAEFTQSVVDIEAL</sequence>
<organism evidence="1 4">
    <name type="scientific">Moritella viscosa</name>
    <dbReference type="NCBI Taxonomy" id="80854"/>
    <lineage>
        <taxon>Bacteria</taxon>
        <taxon>Pseudomonadati</taxon>
        <taxon>Pseudomonadota</taxon>
        <taxon>Gammaproteobacteria</taxon>
        <taxon>Alteromonadales</taxon>
        <taxon>Moritellaceae</taxon>
        <taxon>Moritella</taxon>
    </lineage>
</organism>
<evidence type="ECO:0000313" key="3">
    <source>
        <dbReference type="Proteomes" id="UP000182660"/>
    </source>
</evidence>
<evidence type="ECO:0008006" key="5">
    <source>
        <dbReference type="Google" id="ProtNLM"/>
    </source>
</evidence>
<reference evidence="2 3" key="1">
    <citation type="submission" date="2016-11" db="EMBL/GenBank/DDBJ databases">
        <authorList>
            <person name="Klemetsen T."/>
        </authorList>
    </citation>
    <scope>NUCLEOTIDE SEQUENCE [LARGE SCALE GENOMIC DNA]</scope>
    <source>
        <strain evidence="2">MT 2528</strain>
    </source>
</reference>
<accession>A0A090IC92</accession>
<dbReference type="GeneID" id="61295131"/>
<evidence type="ECO:0000313" key="1">
    <source>
        <dbReference type="EMBL" id="SGY92674.1"/>
    </source>
</evidence>
<evidence type="ECO:0000313" key="2">
    <source>
        <dbReference type="EMBL" id="SGZ01148.1"/>
    </source>
</evidence>
<dbReference type="Proteomes" id="UP000182660">
    <property type="component" value="Unassembled WGS sequence"/>
</dbReference>
<dbReference type="Pfam" id="PF11042">
    <property type="entry name" value="DUF2750"/>
    <property type="match status" value="1"/>
</dbReference>
<dbReference type="RefSeq" id="WP_045110109.1">
    <property type="nucleotide sequence ID" value="NZ_CAWQZC010000087.1"/>
</dbReference>
<dbReference type="Proteomes" id="UP000183794">
    <property type="component" value="Unassembled WGS sequence"/>
</dbReference>
<dbReference type="STRING" id="80854.MVIS_1841"/>
<dbReference type="AlphaFoldDB" id="A0A090IC92"/>
<dbReference type="KEGG" id="mvs:MVIS_1841"/>
<name>A0A090IC92_9GAMM</name>
<dbReference type="EMBL" id="FPLD01000043">
    <property type="protein sequence ID" value="SGY92674.1"/>
    <property type="molecule type" value="Genomic_DNA"/>
</dbReference>